<evidence type="ECO:0000313" key="3">
    <source>
        <dbReference type="Proteomes" id="UP000515163"/>
    </source>
</evidence>
<name>A0A6P8HF64_ACTTE</name>
<dbReference type="InParanoid" id="A0A6P8HF64"/>
<dbReference type="RefSeq" id="XP_031551262.1">
    <property type="nucleotide sequence ID" value="XM_031695402.1"/>
</dbReference>
<keyword evidence="1" id="KW-0175">Coiled coil</keyword>
<accession>A0A6P8HF64</accession>
<dbReference type="KEGG" id="aten:116288595"/>
<dbReference type="AlphaFoldDB" id="A0A6P8HF64"/>
<protein>
    <submittedName>
        <fullName evidence="4">Uncharacterized protein LOC116288595</fullName>
    </submittedName>
</protein>
<sequence>MSKFDEKFRGSFDVSKNNQESVASQSRNLKRSQDELSLSSSSGSEVLQQSQTQDIAKKPKQMQESCGEICVGSEEKSPPVVAKCHQNNPGFKGPEMKGPNLQAEGARLETVLRDIGQETKMLFLKWSHPFSESEAFEAFCPSRLDELLSEANQLELHLKKQKEQLKNRLSDLSKTLKLQMK</sequence>
<feature type="region of interest" description="Disordered" evidence="2">
    <location>
        <begin position="1"/>
        <end position="61"/>
    </location>
</feature>
<feature type="compositionally biased region" description="Low complexity" evidence="2">
    <location>
        <begin position="35"/>
        <end position="51"/>
    </location>
</feature>
<dbReference type="GeneID" id="116288595"/>
<feature type="region of interest" description="Disordered" evidence="2">
    <location>
        <begin position="74"/>
        <end position="100"/>
    </location>
</feature>
<feature type="compositionally biased region" description="Basic and acidic residues" evidence="2">
    <location>
        <begin position="1"/>
        <end position="10"/>
    </location>
</feature>
<reference evidence="4" key="1">
    <citation type="submission" date="2025-08" db="UniProtKB">
        <authorList>
            <consortium name="RefSeq"/>
        </authorList>
    </citation>
    <scope>IDENTIFICATION</scope>
    <source>
        <tissue evidence="4">Tentacle</tissue>
    </source>
</reference>
<dbReference type="Proteomes" id="UP000515163">
    <property type="component" value="Unplaced"/>
</dbReference>
<evidence type="ECO:0000256" key="2">
    <source>
        <dbReference type="SAM" id="MobiDB-lite"/>
    </source>
</evidence>
<organism evidence="3 4">
    <name type="scientific">Actinia tenebrosa</name>
    <name type="common">Australian red waratah sea anemone</name>
    <dbReference type="NCBI Taxonomy" id="6105"/>
    <lineage>
        <taxon>Eukaryota</taxon>
        <taxon>Metazoa</taxon>
        <taxon>Cnidaria</taxon>
        <taxon>Anthozoa</taxon>
        <taxon>Hexacorallia</taxon>
        <taxon>Actiniaria</taxon>
        <taxon>Actiniidae</taxon>
        <taxon>Actinia</taxon>
    </lineage>
</organism>
<proteinExistence type="predicted"/>
<keyword evidence="3" id="KW-1185">Reference proteome</keyword>
<feature type="compositionally biased region" description="Polar residues" evidence="2">
    <location>
        <begin position="14"/>
        <end position="27"/>
    </location>
</feature>
<gene>
    <name evidence="4" type="primary">LOC116288595</name>
</gene>
<dbReference type="OrthoDB" id="6155282at2759"/>
<evidence type="ECO:0000256" key="1">
    <source>
        <dbReference type="SAM" id="Coils"/>
    </source>
</evidence>
<evidence type="ECO:0000313" key="4">
    <source>
        <dbReference type="RefSeq" id="XP_031551262.1"/>
    </source>
</evidence>
<feature type="coiled-coil region" evidence="1">
    <location>
        <begin position="144"/>
        <end position="175"/>
    </location>
</feature>